<reference evidence="2" key="2">
    <citation type="submission" date="2021-10" db="EMBL/GenBank/DDBJ databases">
        <title>Phylogenomics reveals ancestral predisposition of the termite-cultivated fungus Termitomyces towards a domesticated lifestyle.</title>
        <authorList>
            <person name="Auxier B."/>
            <person name="Grum-Grzhimaylo A."/>
            <person name="Cardenas M.E."/>
            <person name="Lodge J.D."/>
            <person name="Laessoe T."/>
            <person name="Pedersen O."/>
            <person name="Smith M.E."/>
            <person name="Kuyper T.W."/>
            <person name="Franco-Molano E.A."/>
            <person name="Baroni T.J."/>
            <person name="Aanen D.K."/>
        </authorList>
    </citation>
    <scope>NUCLEOTIDE SEQUENCE</scope>
    <source>
        <strain evidence="2">D49</strain>
    </source>
</reference>
<evidence type="ECO:0000256" key="1">
    <source>
        <dbReference type="SAM" id="MobiDB-lite"/>
    </source>
</evidence>
<accession>A0A9P7GMJ1</accession>
<dbReference type="EMBL" id="JABCKI010000272">
    <property type="protein sequence ID" value="KAG5651243.1"/>
    <property type="molecule type" value="Genomic_DNA"/>
</dbReference>
<evidence type="ECO:0000313" key="2">
    <source>
        <dbReference type="EMBL" id="KAG5651243.1"/>
    </source>
</evidence>
<dbReference type="AlphaFoldDB" id="A0A9P7GMJ1"/>
<protein>
    <submittedName>
        <fullName evidence="2">Uncharacterized protein</fullName>
    </submittedName>
</protein>
<evidence type="ECO:0000313" key="3">
    <source>
        <dbReference type="Proteomes" id="UP000717328"/>
    </source>
</evidence>
<proteinExistence type="predicted"/>
<gene>
    <name evidence="2" type="ORF">H0H81_009339</name>
</gene>
<organism evidence="2 3">
    <name type="scientific">Sphagnurus paluster</name>
    <dbReference type="NCBI Taxonomy" id="117069"/>
    <lineage>
        <taxon>Eukaryota</taxon>
        <taxon>Fungi</taxon>
        <taxon>Dikarya</taxon>
        <taxon>Basidiomycota</taxon>
        <taxon>Agaricomycotina</taxon>
        <taxon>Agaricomycetes</taxon>
        <taxon>Agaricomycetidae</taxon>
        <taxon>Agaricales</taxon>
        <taxon>Tricholomatineae</taxon>
        <taxon>Lyophyllaceae</taxon>
        <taxon>Sphagnurus</taxon>
    </lineage>
</organism>
<feature type="region of interest" description="Disordered" evidence="1">
    <location>
        <begin position="40"/>
        <end position="63"/>
    </location>
</feature>
<name>A0A9P7GMJ1_9AGAR</name>
<reference evidence="2" key="1">
    <citation type="submission" date="2021-02" db="EMBL/GenBank/DDBJ databases">
        <authorList>
            <person name="Nieuwenhuis M."/>
            <person name="Van De Peppel L.J.J."/>
        </authorList>
    </citation>
    <scope>NUCLEOTIDE SEQUENCE</scope>
    <source>
        <strain evidence="2">D49</strain>
    </source>
</reference>
<comment type="caution">
    <text evidence="2">The sequence shown here is derived from an EMBL/GenBank/DDBJ whole genome shotgun (WGS) entry which is preliminary data.</text>
</comment>
<keyword evidence="3" id="KW-1185">Reference proteome</keyword>
<sequence>MSLVYSVQAAINEGTVPVTTVRPGHQIDDLRRLIASSEGGTVLSLGPGRAEGPTVNPASSRYQ</sequence>
<dbReference type="Proteomes" id="UP000717328">
    <property type="component" value="Unassembled WGS sequence"/>
</dbReference>